<dbReference type="EMBL" id="VYGV01000011">
    <property type="protein sequence ID" value="NWF46228.1"/>
    <property type="molecule type" value="Genomic_DNA"/>
</dbReference>
<proteinExistence type="inferred from homology"/>
<protein>
    <submittedName>
        <fullName evidence="8">Tn3 family transposase</fullName>
    </submittedName>
</protein>
<keyword evidence="4" id="KW-0233">DNA recombination</keyword>
<evidence type="ECO:0000256" key="4">
    <source>
        <dbReference type="ARBA" id="ARBA00023172"/>
    </source>
</evidence>
<name>A0A7Y8KYK9_9BURK</name>
<comment type="caution">
    <text evidence="8">The sequence shown here is derived from an EMBL/GenBank/DDBJ whole genome shotgun (WGS) entry which is preliminary data.</text>
</comment>
<dbReference type="InterPro" id="IPR002513">
    <property type="entry name" value="Tn3_Tnp_DDE_dom"/>
</dbReference>
<feature type="region of interest" description="Disordered" evidence="5">
    <location>
        <begin position="307"/>
        <end position="326"/>
    </location>
</feature>
<organism evidence="8 9">
    <name type="scientific">Hydrogenophaga aromaticivorans</name>
    <dbReference type="NCBI Taxonomy" id="2610898"/>
    <lineage>
        <taxon>Bacteria</taxon>
        <taxon>Pseudomonadati</taxon>
        <taxon>Pseudomonadota</taxon>
        <taxon>Betaproteobacteria</taxon>
        <taxon>Burkholderiales</taxon>
        <taxon>Comamonadaceae</taxon>
        <taxon>Hydrogenophaga</taxon>
    </lineage>
</organism>
<dbReference type="Pfam" id="PF13700">
    <property type="entry name" value="DUF4158"/>
    <property type="match status" value="1"/>
</dbReference>
<evidence type="ECO:0000259" key="7">
    <source>
        <dbReference type="Pfam" id="PF13700"/>
    </source>
</evidence>
<dbReference type="GO" id="GO:0006313">
    <property type="term" value="P:DNA transposition"/>
    <property type="evidence" value="ECO:0007669"/>
    <property type="project" value="InterPro"/>
</dbReference>
<dbReference type="RefSeq" id="WP_177136123.1">
    <property type="nucleotide sequence ID" value="NZ_JAGPWB010000010.1"/>
</dbReference>
<evidence type="ECO:0000313" key="9">
    <source>
        <dbReference type="Proteomes" id="UP000545507"/>
    </source>
</evidence>
<keyword evidence="3" id="KW-0238">DNA-binding</keyword>
<dbReference type="AlphaFoldDB" id="A0A7Y8KYK9"/>
<keyword evidence="9" id="KW-1185">Reference proteome</keyword>
<evidence type="ECO:0000259" key="6">
    <source>
        <dbReference type="Pfam" id="PF01526"/>
    </source>
</evidence>
<dbReference type="Pfam" id="PF01526">
    <property type="entry name" value="DDE_Tnp_Tn3"/>
    <property type="match status" value="1"/>
</dbReference>
<gene>
    <name evidence="8" type="ORF">F3K02_13355</name>
</gene>
<evidence type="ECO:0000256" key="2">
    <source>
        <dbReference type="ARBA" id="ARBA00022578"/>
    </source>
</evidence>
<dbReference type="GO" id="GO:0003677">
    <property type="term" value="F:DNA binding"/>
    <property type="evidence" value="ECO:0007669"/>
    <property type="project" value="UniProtKB-KW"/>
</dbReference>
<evidence type="ECO:0000256" key="5">
    <source>
        <dbReference type="SAM" id="MobiDB-lite"/>
    </source>
</evidence>
<feature type="compositionally biased region" description="Polar residues" evidence="5">
    <location>
        <begin position="313"/>
        <end position="326"/>
    </location>
</feature>
<dbReference type="InterPro" id="IPR025296">
    <property type="entry name" value="DUF4158"/>
</dbReference>
<keyword evidence="2" id="KW-0815">Transposition</keyword>
<evidence type="ECO:0000313" key="8">
    <source>
        <dbReference type="EMBL" id="NWF46228.1"/>
    </source>
</evidence>
<feature type="domain" description="Tn3 transposase DDE" evidence="6">
    <location>
        <begin position="569"/>
        <end position="955"/>
    </location>
</feature>
<comment type="similarity">
    <text evidence="1">Belongs to the transposase 7 family.</text>
</comment>
<dbReference type="InterPro" id="IPR047653">
    <property type="entry name" value="Tn3-like_transpos"/>
</dbReference>
<reference evidence="8 9" key="1">
    <citation type="submission" date="2019-09" db="EMBL/GenBank/DDBJ databases">
        <title>Hydrogenophaga aromatica sp. nov., isolated from a para-xylene-degrading enrichment culture.</title>
        <authorList>
            <person name="Tancsics A."/>
            <person name="Banerjee S."/>
        </authorList>
    </citation>
    <scope>NUCLEOTIDE SEQUENCE [LARGE SCALE GENOMIC DNA]</scope>
    <source>
        <strain evidence="8 9">D2P1</strain>
    </source>
</reference>
<accession>A0A7Y8KYK9</accession>
<dbReference type="NCBIfam" id="NF033527">
    <property type="entry name" value="transpos_Tn3"/>
    <property type="match status" value="1"/>
</dbReference>
<dbReference type="GO" id="GO:0004803">
    <property type="term" value="F:transposase activity"/>
    <property type="evidence" value="ECO:0007669"/>
    <property type="project" value="InterPro"/>
</dbReference>
<dbReference type="Proteomes" id="UP000545507">
    <property type="component" value="Unassembled WGS sequence"/>
</dbReference>
<evidence type="ECO:0000256" key="3">
    <source>
        <dbReference type="ARBA" id="ARBA00023125"/>
    </source>
</evidence>
<sequence>MSTYALRFVGQEGLSNRLSDFDLGQFFQLTAADIEAIGAQFRSDHRAPAALMVLYLRAVGRPLDSSTVLPRNLLRYVGETFRTAAPTIASLRSIYQRSQTLYKHQLWAKTHLGLKDLDEQSEAQLVALLKLQAAEASHADDLATAACHWLYEHRILIPGPRRVQDWARAAFAATEAEILQTVGQAVPAAVLKSCRESAYRQRPDGAATHLEWLKTPSRRHGPTSLAEVLEKIRYLKSLTVHQWPLDSIAIPKQRAYAQQMQARRPAKSKEIKDTTQTIELVCFLRMTLLELTDLAIQQGSRRSQKLFRDAAQKAQTSQGRSESAARQQALKAREVLRDETKTWRVRCLEADQLLSDLLDTPQGSFLSHVRRALAADQQRVKAFLGGLEGLEFGGQADDPGYVQWTAWCDLQGMKATEMPPDFEVPEVGAAWHDLVHDTDPKSGLQAFAACTMMSLRKSLRSGKVWIDHSLSFRQRDQMLISPQEWARERDKYIALLGLPRTADEFIGPALDNLKVGVTAVSEACKKGKIEIGADGMLHLPAVTALPDDGEPRRMRDLIYQLIGDVQFPDILLEMDALCSVSEVLLGHRADTVAQLLALYAALLAHGTDIDAKTAASMIPGVDTAQVSVAMRALETHGRLRRANERVVEFQGRVPLAAHWGSGEKASADMMSLDASRHLWSARVDPRRRTYAAGIYTHLLDRWGIVYDQPIVLNERQAGVAIEGVEQHNRSQDRIRLSLLAVDTHGYTNGAMAVAKLLGFDLCPRLRDLAERKLYLPAGFAVPENIERVTVKRLSRKAIREGWDELLRLIASIRMGKIGADLALRFLSSAAQGDPAYRAAEHLGRLLRSIFLCDYVTIEEFRREIHTLLARGESVHQLQRVVYTGKLPTERGRRRDEMKAISGAHALLTNIVIAWNTTRMNDVVERLRKGGMEIDDAWLRRMGPAHSSHINFRGTFTFGVEKYAQALLRSPPASRRSATA</sequence>
<evidence type="ECO:0000256" key="1">
    <source>
        <dbReference type="ARBA" id="ARBA00009402"/>
    </source>
</evidence>
<feature type="domain" description="DUF4158" evidence="7">
    <location>
        <begin position="17"/>
        <end position="168"/>
    </location>
</feature>